<sequence length="68" mass="7369">MPSIRKKPENTLREELAMIAIGVVLLVVGLVVKISSLWIAGLIVGAVGLLLLLLGLLGRKVGGRKYWY</sequence>
<dbReference type="HOGENOM" id="CLU_196126_1_0_11"/>
<evidence type="ECO:0000313" key="3">
    <source>
        <dbReference type="Proteomes" id="UP000002212"/>
    </source>
</evidence>
<gene>
    <name evidence="2" type="ordered locus">ROP_53170</name>
</gene>
<dbReference type="Proteomes" id="UP000002212">
    <property type="component" value="Chromosome"/>
</dbReference>
<keyword evidence="1" id="KW-0472">Membrane</keyword>
<accession>C1AV74</accession>
<dbReference type="AlphaFoldDB" id="C1AV74"/>
<feature type="transmembrane region" description="Helical" evidence="1">
    <location>
        <begin position="38"/>
        <end position="58"/>
    </location>
</feature>
<name>C1AV74_RHOOB</name>
<protein>
    <submittedName>
        <fullName evidence="2">Hypothetical membrane protein</fullName>
    </submittedName>
</protein>
<dbReference type="EMBL" id="AP011115">
    <property type="protein sequence ID" value="BAH53564.1"/>
    <property type="molecule type" value="Genomic_DNA"/>
</dbReference>
<evidence type="ECO:0000313" key="2">
    <source>
        <dbReference type="EMBL" id="BAH53564.1"/>
    </source>
</evidence>
<feature type="transmembrane region" description="Helical" evidence="1">
    <location>
        <begin position="12"/>
        <end position="32"/>
    </location>
</feature>
<keyword evidence="1" id="KW-1133">Transmembrane helix</keyword>
<keyword evidence="1" id="KW-0812">Transmembrane</keyword>
<dbReference type="STRING" id="632772.ROP_53170"/>
<dbReference type="KEGG" id="rop:ROP_53170"/>
<evidence type="ECO:0000256" key="1">
    <source>
        <dbReference type="SAM" id="Phobius"/>
    </source>
</evidence>
<dbReference type="PATRIC" id="fig|632772.20.peg.5544"/>
<proteinExistence type="predicted"/>
<reference evidence="2 3" key="1">
    <citation type="submission" date="2009-03" db="EMBL/GenBank/DDBJ databases">
        <title>Comparison of the complete genome sequences of Rhodococcus erythropolis PR4 and Rhodococcus opacus B4.</title>
        <authorList>
            <person name="Takarada H."/>
            <person name="Sekine M."/>
            <person name="Hosoyama A."/>
            <person name="Yamada R."/>
            <person name="Fujisawa T."/>
            <person name="Omata S."/>
            <person name="Shimizu A."/>
            <person name="Tsukatani N."/>
            <person name="Tanikawa S."/>
            <person name="Fujita N."/>
            <person name="Harayama S."/>
        </authorList>
    </citation>
    <scope>NUCLEOTIDE SEQUENCE [LARGE SCALE GENOMIC DNA]</scope>
    <source>
        <strain evidence="2 3">B4</strain>
    </source>
</reference>
<organism evidence="2 3">
    <name type="scientific">Rhodococcus opacus (strain B4)</name>
    <dbReference type="NCBI Taxonomy" id="632772"/>
    <lineage>
        <taxon>Bacteria</taxon>
        <taxon>Bacillati</taxon>
        <taxon>Actinomycetota</taxon>
        <taxon>Actinomycetes</taxon>
        <taxon>Mycobacteriales</taxon>
        <taxon>Nocardiaceae</taxon>
        <taxon>Rhodococcus</taxon>
    </lineage>
</organism>